<gene>
    <name evidence="1" type="ORF">V6N11_047491</name>
</gene>
<protein>
    <submittedName>
        <fullName evidence="1">Uncharacterized protein</fullName>
    </submittedName>
</protein>
<reference evidence="1 2" key="1">
    <citation type="journal article" date="2024" name="G3 (Bethesda)">
        <title>Genome assembly of Hibiscus sabdariffa L. provides insights into metabolisms of medicinal natural products.</title>
        <authorList>
            <person name="Kim T."/>
        </authorList>
    </citation>
    <scope>NUCLEOTIDE SEQUENCE [LARGE SCALE GENOMIC DNA]</scope>
    <source>
        <strain evidence="1">TK-2024</strain>
        <tissue evidence="1">Old leaves</tissue>
    </source>
</reference>
<organism evidence="1 2">
    <name type="scientific">Hibiscus sabdariffa</name>
    <name type="common">roselle</name>
    <dbReference type="NCBI Taxonomy" id="183260"/>
    <lineage>
        <taxon>Eukaryota</taxon>
        <taxon>Viridiplantae</taxon>
        <taxon>Streptophyta</taxon>
        <taxon>Embryophyta</taxon>
        <taxon>Tracheophyta</taxon>
        <taxon>Spermatophyta</taxon>
        <taxon>Magnoliopsida</taxon>
        <taxon>eudicotyledons</taxon>
        <taxon>Gunneridae</taxon>
        <taxon>Pentapetalae</taxon>
        <taxon>rosids</taxon>
        <taxon>malvids</taxon>
        <taxon>Malvales</taxon>
        <taxon>Malvaceae</taxon>
        <taxon>Malvoideae</taxon>
        <taxon>Hibiscus</taxon>
    </lineage>
</organism>
<dbReference type="Proteomes" id="UP001396334">
    <property type="component" value="Unassembled WGS sequence"/>
</dbReference>
<dbReference type="EMBL" id="JBBPBN010000126">
    <property type="protein sequence ID" value="KAK8976721.1"/>
    <property type="molecule type" value="Genomic_DNA"/>
</dbReference>
<accession>A0ABR2NKM1</accession>
<evidence type="ECO:0000313" key="1">
    <source>
        <dbReference type="EMBL" id="KAK8976721.1"/>
    </source>
</evidence>
<keyword evidence="2" id="KW-1185">Reference proteome</keyword>
<name>A0ABR2NKM1_9ROSI</name>
<proteinExistence type="predicted"/>
<sequence length="148" mass="16183">MEIGIASIGIDSFLRPLVDRELLSLESVKSIISASFVNSDLVDGSHKHVSRRIAVANGSSDVSNGKPGKRANVSGYGSHEKAKVSVGIVMVVMVDDHWPHNGPIDVLLHSSSPKGDGKIRYWWWILQYLSALETEEDLFIENALFTPA</sequence>
<comment type="caution">
    <text evidence="1">The sequence shown here is derived from an EMBL/GenBank/DDBJ whole genome shotgun (WGS) entry which is preliminary data.</text>
</comment>
<evidence type="ECO:0000313" key="2">
    <source>
        <dbReference type="Proteomes" id="UP001396334"/>
    </source>
</evidence>